<protein>
    <submittedName>
        <fullName evidence="1">Uncharacterized protein</fullName>
    </submittedName>
</protein>
<sequence>MKRKMHGNIISLNFHSHHTSNTIELVIITFLFF</sequence>
<name>A0A2P2QP66_RHIMU</name>
<dbReference type="EMBL" id="GGEC01088197">
    <property type="protein sequence ID" value="MBX68681.1"/>
    <property type="molecule type" value="Transcribed_RNA"/>
</dbReference>
<proteinExistence type="predicted"/>
<evidence type="ECO:0000313" key="1">
    <source>
        <dbReference type="EMBL" id="MBX68681.1"/>
    </source>
</evidence>
<accession>A0A2P2QP66</accession>
<organism evidence="1">
    <name type="scientific">Rhizophora mucronata</name>
    <name type="common">Asiatic mangrove</name>
    <dbReference type="NCBI Taxonomy" id="61149"/>
    <lineage>
        <taxon>Eukaryota</taxon>
        <taxon>Viridiplantae</taxon>
        <taxon>Streptophyta</taxon>
        <taxon>Embryophyta</taxon>
        <taxon>Tracheophyta</taxon>
        <taxon>Spermatophyta</taxon>
        <taxon>Magnoliopsida</taxon>
        <taxon>eudicotyledons</taxon>
        <taxon>Gunneridae</taxon>
        <taxon>Pentapetalae</taxon>
        <taxon>rosids</taxon>
        <taxon>fabids</taxon>
        <taxon>Malpighiales</taxon>
        <taxon>Rhizophoraceae</taxon>
        <taxon>Rhizophora</taxon>
    </lineage>
</organism>
<dbReference type="AlphaFoldDB" id="A0A2P2QP66"/>
<reference evidence="1" key="1">
    <citation type="submission" date="2018-02" db="EMBL/GenBank/DDBJ databases">
        <title>Rhizophora mucronata_Transcriptome.</title>
        <authorList>
            <person name="Meera S.P."/>
            <person name="Sreeshan A."/>
            <person name="Augustine A."/>
        </authorList>
    </citation>
    <scope>NUCLEOTIDE SEQUENCE</scope>
    <source>
        <tissue evidence="1">Leaf</tissue>
    </source>
</reference>